<reference evidence="1 2" key="2">
    <citation type="submission" date="2011-10" db="EMBL/GenBank/DDBJ databases">
        <title>The Genome Sequence of Simonsiella muelleri ATCC 29453.</title>
        <authorList>
            <consortium name="The Broad Institute Genome Sequencing Platform"/>
            <consortium name="The Broad Institute Genome Sequencing Center for Infectious Disease"/>
            <person name="Earl A."/>
            <person name="Ward D."/>
            <person name="Feldgarden M."/>
            <person name="Gevers D."/>
            <person name="Izard J."/>
            <person name="Baranova O.V."/>
            <person name="Blanton J.M."/>
            <person name="Tanner A.C."/>
            <person name="Dewhirst F."/>
            <person name="Young S.K."/>
            <person name="Zeng Q."/>
            <person name="Gargeya S."/>
            <person name="Fitzgerald M."/>
            <person name="Haas B."/>
            <person name="Abouelleil A."/>
            <person name="Alvarado L."/>
            <person name="Arachchi H.M."/>
            <person name="Berlin A."/>
            <person name="Brown A."/>
            <person name="Chapman S.B."/>
            <person name="Chen Z."/>
            <person name="Dunbar C."/>
            <person name="Freedman E."/>
            <person name="Gearin G."/>
            <person name="Goldberg J."/>
            <person name="Griggs A."/>
            <person name="Gujja S."/>
            <person name="Heiman D."/>
            <person name="Howarth C."/>
            <person name="Larson L."/>
            <person name="Lui A."/>
            <person name="MacDonald P.J.P."/>
            <person name="Montmayeur A."/>
            <person name="Murphy C."/>
            <person name="Neiman D."/>
            <person name="Pearson M."/>
            <person name="Priest M."/>
            <person name="Roberts A."/>
            <person name="Saif S."/>
            <person name="Shea T."/>
            <person name="Shenoy N."/>
            <person name="Sisk P."/>
            <person name="Stolte C."/>
            <person name="Sykes S."/>
            <person name="Wortman J."/>
            <person name="Nusbaum C."/>
            <person name="Birren B."/>
        </authorList>
    </citation>
    <scope>NUCLEOTIDE SEQUENCE [LARGE SCALE GENOMIC DNA]</scope>
    <source>
        <strain evidence="1 2">ATCC 29453</strain>
    </source>
</reference>
<dbReference type="Proteomes" id="UP000017813">
    <property type="component" value="Unassembled WGS sequence"/>
</dbReference>
<name>U6Q1I6_9NEIS</name>
<proteinExistence type="predicted"/>
<sequence length="88" mass="10566">MVAFVWGKHDLKMAFELKQRLKEQNITYDCIASDHWQSFDTVFADTNERWAGKQHTQAIEVNNCAIRHWIGFAYINACHWRKRQKNRI</sequence>
<evidence type="ECO:0000313" key="1">
    <source>
        <dbReference type="EMBL" id="EJZ50222.1"/>
    </source>
</evidence>
<dbReference type="KEGG" id="smur:BWP33_05640"/>
<dbReference type="EMBL" id="ADCY02000032">
    <property type="protein sequence ID" value="EJZ50222.1"/>
    <property type="molecule type" value="Genomic_DNA"/>
</dbReference>
<reference evidence="1 2" key="1">
    <citation type="submission" date="2010-03" db="EMBL/GenBank/DDBJ databases">
        <authorList>
            <consortium name="The Broad Institute Genome Sequencing Platform"/>
            <person name="Ward D."/>
            <person name="Earl A."/>
            <person name="Feldgarden M."/>
            <person name="Gevers D."/>
            <person name="Young S."/>
            <person name="Zeng Q."/>
            <person name="Koehrsen M."/>
            <person name="Alvarado L."/>
            <person name="Berlin A.M."/>
            <person name="Borenstein D."/>
            <person name="Chapman S.B."/>
            <person name="Chen Z."/>
            <person name="Engels R."/>
            <person name="Freedman E."/>
            <person name="Gellesch M."/>
            <person name="Goldberg J."/>
            <person name="Griggs A."/>
            <person name="Gujja S."/>
            <person name="Heilman E.R."/>
            <person name="Heiman D.I."/>
            <person name="Hepburn T.A."/>
            <person name="Howarth C."/>
            <person name="Jen D."/>
            <person name="Larson L."/>
            <person name="Mehta T."/>
            <person name="Park D."/>
            <person name="Pearson M."/>
            <person name="Richards J."/>
            <person name="Roberts A."/>
            <person name="Saif S."/>
            <person name="Shea T.D."/>
            <person name="Shenoy N."/>
            <person name="Sisk P."/>
            <person name="Stolte C."/>
            <person name="Sykes S.N."/>
            <person name="Walk T."/>
            <person name="White J."/>
            <person name="Yandava C."/>
            <person name="Izard J."/>
            <person name="Baranova O.V."/>
            <person name="Blanton J.M."/>
            <person name="Tanner A.C."/>
            <person name="Dewhirst F."/>
            <person name="Haas B."/>
            <person name="Nusbaum C."/>
            <person name="Birren B."/>
        </authorList>
    </citation>
    <scope>NUCLEOTIDE SEQUENCE [LARGE SCALE GENOMIC DNA]</scope>
    <source>
        <strain evidence="1 2">ATCC 29453</strain>
    </source>
</reference>
<organism evidence="1 2">
    <name type="scientific">Simonsiella muelleri ATCC 29453</name>
    <dbReference type="NCBI Taxonomy" id="641147"/>
    <lineage>
        <taxon>Bacteria</taxon>
        <taxon>Pseudomonadati</taxon>
        <taxon>Pseudomonadota</taxon>
        <taxon>Betaproteobacteria</taxon>
        <taxon>Neisseriales</taxon>
        <taxon>Neisseriaceae</taxon>
        <taxon>Simonsiella</taxon>
    </lineage>
</organism>
<evidence type="ECO:0000313" key="2">
    <source>
        <dbReference type="Proteomes" id="UP000017813"/>
    </source>
</evidence>
<dbReference type="AlphaFoldDB" id="U6Q1I6"/>
<comment type="caution">
    <text evidence="1">The sequence shown here is derived from an EMBL/GenBank/DDBJ whole genome shotgun (WGS) entry which is preliminary data.</text>
</comment>
<dbReference type="RefSeq" id="WP_002641954.1">
    <property type="nucleotide sequence ID" value="NZ_JH815303.1"/>
</dbReference>
<keyword evidence="2" id="KW-1185">Reference proteome</keyword>
<protein>
    <submittedName>
        <fullName evidence="1">Uncharacterized protein</fullName>
    </submittedName>
</protein>
<gene>
    <name evidence="1" type="ORF">HMPREF9021_00974</name>
</gene>
<accession>U6Q1I6</accession>
<dbReference type="HOGENOM" id="CLU_076276_4_0_4"/>
<dbReference type="eggNOG" id="COG1662">
    <property type="taxonomic scope" value="Bacteria"/>
</dbReference>